<dbReference type="GO" id="GO:0008202">
    <property type="term" value="P:steroid metabolic process"/>
    <property type="evidence" value="ECO:0007669"/>
    <property type="project" value="UniProtKB-ARBA"/>
</dbReference>
<organism evidence="6 7">
    <name type="scientific">Nitratireductor arenosus</name>
    <dbReference type="NCBI Taxonomy" id="2682096"/>
    <lineage>
        <taxon>Bacteria</taxon>
        <taxon>Pseudomonadati</taxon>
        <taxon>Pseudomonadota</taxon>
        <taxon>Alphaproteobacteria</taxon>
        <taxon>Hyphomicrobiales</taxon>
        <taxon>Phyllobacteriaceae</taxon>
        <taxon>Nitratireductor</taxon>
    </lineage>
</organism>
<keyword evidence="3" id="KW-0274">FAD</keyword>
<dbReference type="AlphaFoldDB" id="A0A844QHE2"/>
<dbReference type="PANTHER" id="PTHR43400:SF10">
    <property type="entry name" value="3-OXOSTEROID 1-DEHYDROGENASE"/>
    <property type="match status" value="1"/>
</dbReference>
<keyword evidence="7" id="KW-1185">Reference proteome</keyword>
<feature type="domain" description="FAD-dependent oxidoreductase 2 FAD-binding" evidence="5">
    <location>
        <begin position="10"/>
        <end position="431"/>
    </location>
</feature>
<proteinExistence type="predicted"/>
<protein>
    <submittedName>
        <fullName evidence="6">FAD-dependent oxidoreductase</fullName>
    </submittedName>
</protein>
<dbReference type="InterPro" id="IPR050315">
    <property type="entry name" value="FAD-oxidoreductase_2"/>
</dbReference>
<dbReference type="PANTHER" id="PTHR43400">
    <property type="entry name" value="FUMARATE REDUCTASE"/>
    <property type="match status" value="1"/>
</dbReference>
<evidence type="ECO:0000256" key="3">
    <source>
        <dbReference type="ARBA" id="ARBA00022827"/>
    </source>
</evidence>
<dbReference type="Proteomes" id="UP000463224">
    <property type="component" value="Unassembled WGS sequence"/>
</dbReference>
<evidence type="ECO:0000313" key="6">
    <source>
        <dbReference type="EMBL" id="MVA98715.1"/>
    </source>
</evidence>
<sequence length="480" mass="47848">MATDVDARVDVLVIGAGGCGLVAALAADRLGASVAIVEKAPVCQGNTALSSGSIPAAGTRLQRAAGVVDTAETFARDLAMVAGPHDASHLVGVLAAVSAELIDFLIDDTGLELDLVTKYKHVGHGTHRLHAPPSRRGADLIGGLERAVARRDIPLAFSQPATALIDDGARVCGAVVGTPAAPSRIGADAVILACNGFAARADLLAHHCPGATGAIYAGSPHSAGEALEWGLALDAGTGNLGAYQGHAAISVETGALMTWTLVERGAIVVDGRGRRFGDETLGYSAFADLELAGTGPFHLVYDARIAEDVAAGQPDFAAACAMGVARSAGSPGEIEVATGLPAGALAQTLAAARAAARGEAPDAFGRLAWGFGPLGAALRYSAIQPACFHTQGGLMVNGHAEVIRKDGTAIPGLYAGGGAAVGISGRRGGAGYVSGNGLLSALGLGFIAGRAAAARLVSPSAPPRLAGRYDVSNQSIHNGG</sequence>
<comment type="cofactor">
    <cofactor evidence="1">
        <name>FAD</name>
        <dbReference type="ChEBI" id="CHEBI:57692"/>
    </cofactor>
</comment>
<dbReference type="RefSeq" id="WP_156713621.1">
    <property type="nucleotide sequence ID" value="NZ_WPHG01000003.1"/>
</dbReference>
<name>A0A844QHE2_9HYPH</name>
<dbReference type="InterPro" id="IPR036188">
    <property type="entry name" value="FAD/NAD-bd_sf"/>
</dbReference>
<keyword evidence="2" id="KW-0285">Flavoprotein</keyword>
<evidence type="ECO:0000313" key="7">
    <source>
        <dbReference type="Proteomes" id="UP000463224"/>
    </source>
</evidence>
<dbReference type="Pfam" id="PF00890">
    <property type="entry name" value="FAD_binding_2"/>
    <property type="match status" value="1"/>
</dbReference>
<comment type="caution">
    <text evidence="6">The sequence shown here is derived from an EMBL/GenBank/DDBJ whole genome shotgun (WGS) entry which is preliminary data.</text>
</comment>
<evidence type="ECO:0000259" key="5">
    <source>
        <dbReference type="Pfam" id="PF00890"/>
    </source>
</evidence>
<dbReference type="EMBL" id="WPHG01000003">
    <property type="protein sequence ID" value="MVA98715.1"/>
    <property type="molecule type" value="Genomic_DNA"/>
</dbReference>
<dbReference type="Gene3D" id="3.90.700.10">
    <property type="entry name" value="Succinate dehydrogenase/fumarate reductase flavoprotein, catalytic domain"/>
    <property type="match status" value="1"/>
</dbReference>
<gene>
    <name evidence="6" type="ORF">GN330_15825</name>
</gene>
<dbReference type="InterPro" id="IPR003953">
    <property type="entry name" value="FAD-dep_OxRdtase_2_FAD-bd"/>
</dbReference>
<dbReference type="SUPFAM" id="SSF56425">
    <property type="entry name" value="Succinate dehydrogenase/fumarate reductase flavoprotein, catalytic domain"/>
    <property type="match status" value="1"/>
</dbReference>
<evidence type="ECO:0000256" key="4">
    <source>
        <dbReference type="ARBA" id="ARBA00023002"/>
    </source>
</evidence>
<dbReference type="GO" id="GO:0016491">
    <property type="term" value="F:oxidoreductase activity"/>
    <property type="evidence" value="ECO:0007669"/>
    <property type="project" value="UniProtKB-KW"/>
</dbReference>
<evidence type="ECO:0000256" key="2">
    <source>
        <dbReference type="ARBA" id="ARBA00022630"/>
    </source>
</evidence>
<accession>A0A844QHE2</accession>
<dbReference type="PRINTS" id="PR00368">
    <property type="entry name" value="FADPNR"/>
</dbReference>
<dbReference type="InterPro" id="IPR027477">
    <property type="entry name" value="Succ_DH/fumarate_Rdtase_cat_sf"/>
</dbReference>
<keyword evidence="4" id="KW-0560">Oxidoreductase</keyword>
<dbReference type="PRINTS" id="PR00411">
    <property type="entry name" value="PNDRDTASEI"/>
</dbReference>
<reference evidence="6 7" key="1">
    <citation type="submission" date="2019-12" db="EMBL/GenBank/DDBJ databases">
        <title>Nitratireductor arenosus sp. nov., Isolated from sea sand, Jeju island, South Korea.</title>
        <authorList>
            <person name="Kim W."/>
        </authorList>
    </citation>
    <scope>NUCLEOTIDE SEQUENCE [LARGE SCALE GENOMIC DNA]</scope>
    <source>
        <strain evidence="6 7">CAU 1489</strain>
    </source>
</reference>
<evidence type="ECO:0000256" key="1">
    <source>
        <dbReference type="ARBA" id="ARBA00001974"/>
    </source>
</evidence>
<dbReference type="SUPFAM" id="SSF51905">
    <property type="entry name" value="FAD/NAD(P)-binding domain"/>
    <property type="match status" value="1"/>
</dbReference>
<dbReference type="Gene3D" id="3.50.50.60">
    <property type="entry name" value="FAD/NAD(P)-binding domain"/>
    <property type="match status" value="1"/>
</dbReference>